<organism evidence="3 4">
    <name type="scientific">Chitinophaga pinensis (strain ATCC 43595 / DSM 2588 / LMG 13176 / NBRC 15968 / NCIMB 11800 / UQM 2034)</name>
    <dbReference type="NCBI Taxonomy" id="485918"/>
    <lineage>
        <taxon>Bacteria</taxon>
        <taxon>Pseudomonadati</taxon>
        <taxon>Bacteroidota</taxon>
        <taxon>Chitinophagia</taxon>
        <taxon>Chitinophagales</taxon>
        <taxon>Chitinophagaceae</taxon>
        <taxon>Chitinophaga</taxon>
    </lineage>
</organism>
<feature type="transmembrane region" description="Helical" evidence="1">
    <location>
        <begin position="127"/>
        <end position="149"/>
    </location>
</feature>
<feature type="transmembrane region" description="Helical" evidence="1">
    <location>
        <begin position="296"/>
        <end position="315"/>
    </location>
</feature>
<name>A0A979GRX5_CHIPD</name>
<dbReference type="GO" id="GO:0016020">
    <property type="term" value="C:membrane"/>
    <property type="evidence" value="ECO:0007669"/>
    <property type="project" value="InterPro"/>
</dbReference>
<accession>A0A979GRX5</accession>
<feature type="transmembrane region" description="Helical" evidence="1">
    <location>
        <begin position="98"/>
        <end position="121"/>
    </location>
</feature>
<dbReference type="AlphaFoldDB" id="A0A979GRX5"/>
<feature type="transmembrane region" description="Helical" evidence="1">
    <location>
        <begin position="6"/>
        <end position="22"/>
    </location>
</feature>
<feature type="transmembrane region" description="Helical" evidence="1">
    <location>
        <begin position="209"/>
        <end position="234"/>
    </location>
</feature>
<keyword evidence="3" id="KW-0418">Kinase</keyword>
<feature type="domain" description="Signal transduction histidine kinase internal region" evidence="2">
    <location>
        <begin position="333"/>
        <end position="410"/>
    </location>
</feature>
<evidence type="ECO:0000256" key="1">
    <source>
        <dbReference type="SAM" id="Phobius"/>
    </source>
</evidence>
<feature type="transmembrane region" description="Helical" evidence="1">
    <location>
        <begin position="42"/>
        <end position="62"/>
    </location>
</feature>
<dbReference type="Pfam" id="PF06580">
    <property type="entry name" value="His_kinase"/>
    <property type="match status" value="1"/>
</dbReference>
<sequence length="518" mass="59523">MKMGPFVINICAGDGIAFLLPVRYMDVTKEKEGFIVSKLDVWLFTGMLIWVSLLAATPVSWLVFVRQLLALALPQLPVFVFAWYRTYLRERWSLQQYLFSWAGVFVVGLPLLTASCMYMQVLGVSDQLFAIGALYCISLELVLVVNAWYRRQVRQVPWIGRISLDKAVLISLLMIAVILSAMAVSSLNNPQYHTKDQLLIGYEFIPAKIIAHFGLFLFFIAQFLFMYMCGYALYYLNSRWLVARVLKQRGIMAYVMSAFALIAILYPLMGQLLAWMPINRLLGSIFSENPFVLENAFAALMIVFATLPVVLAIQWTRQNNRIVSLEQEKTRTELDLLKQQLNPHFFFNTLNNLYALSLQQSKQTPDSILQLSELMRYVIYKGQETRVSIREEVKYLEDYMDLQQIRLRKSLDLQFQPDIEDPAQQIAPMLLIVFIENAFKHGIEPAEDAAFLHLTLHCKQQRLYFSCENSFEGDVATAGGIGLSNLQKRLELLYPGRYQLQTGVKNHTFKAEMQLDLS</sequence>
<dbReference type="InterPro" id="IPR036890">
    <property type="entry name" value="HATPase_C_sf"/>
</dbReference>
<dbReference type="GO" id="GO:0000155">
    <property type="term" value="F:phosphorelay sensor kinase activity"/>
    <property type="evidence" value="ECO:0007669"/>
    <property type="project" value="InterPro"/>
</dbReference>
<feature type="transmembrane region" description="Helical" evidence="1">
    <location>
        <begin position="169"/>
        <end position="189"/>
    </location>
</feature>
<keyword evidence="1" id="KW-0812">Transmembrane</keyword>
<dbReference type="InterPro" id="IPR050640">
    <property type="entry name" value="Bact_2-comp_sensor_kinase"/>
</dbReference>
<dbReference type="Gene3D" id="3.30.565.10">
    <property type="entry name" value="Histidine kinase-like ATPase, C-terminal domain"/>
    <property type="match status" value="1"/>
</dbReference>
<gene>
    <name evidence="3" type="ordered locus">Cpin_5231</name>
</gene>
<evidence type="ECO:0000313" key="4">
    <source>
        <dbReference type="Proteomes" id="UP000002215"/>
    </source>
</evidence>
<evidence type="ECO:0000313" key="3">
    <source>
        <dbReference type="EMBL" id="ACU62662.1"/>
    </source>
</evidence>
<proteinExistence type="predicted"/>
<protein>
    <submittedName>
        <fullName evidence="3">Signal transduction histidine kinase, LytS</fullName>
    </submittedName>
</protein>
<reference evidence="4" key="1">
    <citation type="submission" date="2009-08" db="EMBL/GenBank/DDBJ databases">
        <title>The complete genome of Chitinophaga pinensis DSM 2588.</title>
        <authorList>
            <consortium name="US DOE Joint Genome Institute (JGI-PGF)"/>
            <person name="Lucas S."/>
            <person name="Copeland A."/>
            <person name="Lapidus A."/>
            <person name="Glavina del Rio T."/>
            <person name="Dalin E."/>
            <person name="Tice H."/>
            <person name="Bruce D."/>
            <person name="Goodwin L."/>
            <person name="Pitluck S."/>
            <person name="Kyrpides N."/>
            <person name="Mavromatis K."/>
            <person name="Ivanova N."/>
            <person name="Mikhailova N."/>
            <person name="Sims D."/>
            <person name="Meinche L."/>
            <person name="Brettin T."/>
            <person name="Detter J.C."/>
            <person name="Han C."/>
            <person name="Larimer F."/>
            <person name="Land M."/>
            <person name="Hauser L."/>
            <person name="Markowitz V."/>
            <person name="Cheng J.-F."/>
            <person name="Hugenholtz P."/>
            <person name="Woyke T."/>
            <person name="Wu D."/>
            <person name="Spring S."/>
            <person name="Klenk H.-P."/>
            <person name="Eisen J.A."/>
        </authorList>
    </citation>
    <scope>NUCLEOTIDE SEQUENCE [LARGE SCALE GENOMIC DNA]</scope>
    <source>
        <strain evidence="4">ATCC 43595 / DSM 2588 / LMG 13176 / NBRC 15968 / NCIMB 11800 / UQM 2034</strain>
    </source>
</reference>
<keyword evidence="1" id="KW-1133">Transmembrane helix</keyword>
<dbReference type="PANTHER" id="PTHR34220:SF7">
    <property type="entry name" value="SENSOR HISTIDINE KINASE YPDA"/>
    <property type="match status" value="1"/>
</dbReference>
<reference evidence="3 4" key="2">
    <citation type="journal article" date="2010" name="Stand. Genomic Sci.">
        <title>Complete genome sequence of Chitinophaga pinensis type strain (UQM 2034).</title>
        <authorList>
            <person name="Glavina Del Rio T."/>
            <person name="Abt B."/>
            <person name="Spring S."/>
            <person name="Lapidus A."/>
            <person name="Nolan M."/>
            <person name="Tice H."/>
            <person name="Copeland A."/>
            <person name="Cheng J.F."/>
            <person name="Chen F."/>
            <person name="Bruce D."/>
            <person name="Goodwin L."/>
            <person name="Pitluck S."/>
            <person name="Ivanova N."/>
            <person name="Mavromatis K."/>
            <person name="Mikhailova N."/>
            <person name="Pati A."/>
            <person name="Chen A."/>
            <person name="Palaniappan K."/>
            <person name="Land M."/>
            <person name="Hauser L."/>
            <person name="Chang Y.J."/>
            <person name="Jeffries C.D."/>
            <person name="Chain P."/>
            <person name="Saunders E."/>
            <person name="Detter J.C."/>
            <person name="Brettin T."/>
            <person name="Rohde M."/>
            <person name="Goker M."/>
            <person name="Bristow J."/>
            <person name="Eisen J.A."/>
            <person name="Markowitz V."/>
            <person name="Hugenholtz P."/>
            <person name="Kyrpides N.C."/>
            <person name="Klenk H.P."/>
            <person name="Lucas S."/>
        </authorList>
    </citation>
    <scope>NUCLEOTIDE SEQUENCE [LARGE SCALE GENOMIC DNA]</scope>
    <source>
        <strain evidence="4">ATCC 43595 / DSM 2588 / LMG 13176 / NBRC 15968 / NCIMB 11800 / UQM 2034</strain>
    </source>
</reference>
<evidence type="ECO:0000259" key="2">
    <source>
        <dbReference type="Pfam" id="PF06580"/>
    </source>
</evidence>
<dbReference type="InterPro" id="IPR010559">
    <property type="entry name" value="Sig_transdc_His_kin_internal"/>
</dbReference>
<dbReference type="Proteomes" id="UP000002215">
    <property type="component" value="Chromosome"/>
</dbReference>
<keyword evidence="1" id="KW-0472">Membrane</keyword>
<dbReference type="KEGG" id="cpi:Cpin_5231"/>
<dbReference type="PANTHER" id="PTHR34220">
    <property type="entry name" value="SENSOR HISTIDINE KINASE YPDA"/>
    <property type="match status" value="1"/>
</dbReference>
<feature type="transmembrane region" description="Helical" evidence="1">
    <location>
        <begin position="68"/>
        <end position="86"/>
    </location>
</feature>
<dbReference type="OrthoDB" id="9792992at2"/>
<dbReference type="EMBL" id="CP001699">
    <property type="protein sequence ID" value="ACU62662.1"/>
    <property type="molecule type" value="Genomic_DNA"/>
</dbReference>
<feature type="transmembrane region" description="Helical" evidence="1">
    <location>
        <begin position="254"/>
        <end position="276"/>
    </location>
</feature>
<keyword evidence="3" id="KW-0808">Transferase</keyword>